<organism evidence="1 2">
    <name type="scientific">Taxus chinensis</name>
    <name type="common">Chinese yew</name>
    <name type="synonym">Taxus wallichiana var. chinensis</name>
    <dbReference type="NCBI Taxonomy" id="29808"/>
    <lineage>
        <taxon>Eukaryota</taxon>
        <taxon>Viridiplantae</taxon>
        <taxon>Streptophyta</taxon>
        <taxon>Embryophyta</taxon>
        <taxon>Tracheophyta</taxon>
        <taxon>Spermatophyta</taxon>
        <taxon>Pinopsida</taxon>
        <taxon>Pinidae</taxon>
        <taxon>Conifers II</taxon>
        <taxon>Cupressales</taxon>
        <taxon>Taxaceae</taxon>
        <taxon>Taxus</taxon>
    </lineage>
</organism>
<dbReference type="AlphaFoldDB" id="A0AA38G4Z9"/>
<sequence length="63" mass="6878">GTNSLLGQNLSVLASAKNHQIDSVPEVKSSTNVENGEMQEEEMDVPEVIEEIIEQLLAGLRDK</sequence>
<dbReference type="Proteomes" id="UP000824469">
    <property type="component" value="Unassembled WGS sequence"/>
</dbReference>
<evidence type="ECO:0000313" key="1">
    <source>
        <dbReference type="EMBL" id="KAH9316182.1"/>
    </source>
</evidence>
<keyword evidence="2" id="KW-1185">Reference proteome</keyword>
<feature type="non-terminal residue" evidence="1">
    <location>
        <position position="1"/>
    </location>
</feature>
<evidence type="ECO:0000313" key="2">
    <source>
        <dbReference type="Proteomes" id="UP000824469"/>
    </source>
</evidence>
<feature type="non-terminal residue" evidence="1">
    <location>
        <position position="63"/>
    </location>
</feature>
<accession>A0AA38G4Z9</accession>
<dbReference type="EMBL" id="JAHRHJ020000005">
    <property type="protein sequence ID" value="KAH9316182.1"/>
    <property type="molecule type" value="Genomic_DNA"/>
</dbReference>
<reference evidence="1 2" key="1">
    <citation type="journal article" date="2021" name="Nat. Plants">
        <title>The Taxus genome provides insights into paclitaxel biosynthesis.</title>
        <authorList>
            <person name="Xiong X."/>
            <person name="Gou J."/>
            <person name="Liao Q."/>
            <person name="Li Y."/>
            <person name="Zhou Q."/>
            <person name="Bi G."/>
            <person name="Li C."/>
            <person name="Du R."/>
            <person name="Wang X."/>
            <person name="Sun T."/>
            <person name="Guo L."/>
            <person name="Liang H."/>
            <person name="Lu P."/>
            <person name="Wu Y."/>
            <person name="Zhang Z."/>
            <person name="Ro D.K."/>
            <person name="Shang Y."/>
            <person name="Huang S."/>
            <person name="Yan J."/>
        </authorList>
    </citation>
    <scope>NUCLEOTIDE SEQUENCE [LARGE SCALE GENOMIC DNA]</scope>
    <source>
        <strain evidence="1">Ta-2019</strain>
    </source>
</reference>
<proteinExistence type="predicted"/>
<gene>
    <name evidence="1" type="ORF">KI387_024809</name>
</gene>
<protein>
    <submittedName>
        <fullName evidence="1">Uncharacterized protein</fullName>
    </submittedName>
</protein>
<name>A0AA38G4Z9_TAXCH</name>
<comment type="caution">
    <text evidence="1">The sequence shown here is derived from an EMBL/GenBank/DDBJ whole genome shotgun (WGS) entry which is preliminary data.</text>
</comment>